<dbReference type="Gene3D" id="3.40.50.2000">
    <property type="entry name" value="Glycogen Phosphorylase B"/>
    <property type="match status" value="2"/>
</dbReference>
<dbReference type="GO" id="GO:0005992">
    <property type="term" value="P:trehalose biosynthetic process"/>
    <property type="evidence" value="ECO:0007669"/>
    <property type="project" value="InterPro"/>
</dbReference>
<evidence type="ECO:0000313" key="3">
    <source>
        <dbReference type="Proteomes" id="UP000177925"/>
    </source>
</evidence>
<dbReference type="CDD" id="cd03788">
    <property type="entry name" value="GT20_TPS"/>
    <property type="match status" value="1"/>
</dbReference>
<gene>
    <name evidence="2" type="ORF">A2150_01750</name>
</gene>
<evidence type="ECO:0000256" key="1">
    <source>
        <dbReference type="ARBA" id="ARBA00008799"/>
    </source>
</evidence>
<organism evidence="2 3">
    <name type="scientific">Candidatus Muproteobacteria bacterium RBG_16_64_11</name>
    <dbReference type="NCBI Taxonomy" id="1817758"/>
    <lineage>
        <taxon>Bacteria</taxon>
        <taxon>Pseudomonadati</taxon>
        <taxon>Pseudomonadota</taxon>
        <taxon>Candidatus Muproteobacteria</taxon>
    </lineage>
</organism>
<accession>A0A1F6T9V1</accession>
<dbReference type="PANTHER" id="PTHR10788:SF106">
    <property type="entry name" value="BCDNA.GH08860"/>
    <property type="match status" value="1"/>
</dbReference>
<evidence type="ECO:0000313" key="2">
    <source>
        <dbReference type="EMBL" id="OGI41894.1"/>
    </source>
</evidence>
<dbReference type="GO" id="GO:0003825">
    <property type="term" value="F:alpha,alpha-trehalose-phosphate synthase (UDP-forming) activity"/>
    <property type="evidence" value="ECO:0007669"/>
    <property type="project" value="TreeGrafter"/>
</dbReference>
<dbReference type="GO" id="GO:0005829">
    <property type="term" value="C:cytosol"/>
    <property type="evidence" value="ECO:0007669"/>
    <property type="project" value="TreeGrafter"/>
</dbReference>
<sequence length="501" mass="56994">MNTRSQRLIVVSNRLPFALGRQGDGTWKIRPGSGGLVTALLPLLRDRGGTWIGWPGTGEGGGDLDAALAQATHDAGYALKPVALTSEEVHNFYLGFSNEIVWPLFHDMHSLCNFRPEYWRTYLNVNRKYADVVAANSSGRDFVWVHDYHLMHVASELRRLGSRARLGFFLHIPFPPLDIFVKLPWRFPLLRALLEYDMIGFQTLRDRRNFLQCVRTLVKEARVRGSGQVLAVDVNGHEVRFGSFPISIDYNTFVRNASQPEVTGKVAELKSLLPNRQLVLGVDRLDYTKGIPDRLEAFRNALLRYPDLHERITLIQVVVPSRVDIPQYHELKTRIERLVGEINGQFTRPGGWVPIHYVFRGLARADLLAYYQAAQIALVTPLKDGMNLVAKEFCACSIEEDCVLILSEFAGAAAQLQRGALLVNPYDIEGMADAIHHAFGMPARERAARMRRLRRSIREQDIFWWIDSFLRAAIAKDLSDFPLPEDYVPRDEWLRDEVIPL</sequence>
<reference evidence="2 3" key="1">
    <citation type="journal article" date="2016" name="Nat. Commun.">
        <title>Thousands of microbial genomes shed light on interconnected biogeochemical processes in an aquifer system.</title>
        <authorList>
            <person name="Anantharaman K."/>
            <person name="Brown C.T."/>
            <person name="Hug L.A."/>
            <person name="Sharon I."/>
            <person name="Castelle C.J."/>
            <person name="Probst A.J."/>
            <person name="Thomas B.C."/>
            <person name="Singh A."/>
            <person name="Wilkins M.J."/>
            <person name="Karaoz U."/>
            <person name="Brodie E.L."/>
            <person name="Williams K.H."/>
            <person name="Hubbard S.S."/>
            <person name="Banfield J.F."/>
        </authorList>
    </citation>
    <scope>NUCLEOTIDE SEQUENCE [LARGE SCALE GENOMIC DNA]</scope>
</reference>
<dbReference type="PANTHER" id="PTHR10788">
    <property type="entry name" value="TREHALOSE-6-PHOSPHATE SYNTHASE"/>
    <property type="match status" value="1"/>
</dbReference>
<dbReference type="InterPro" id="IPR001830">
    <property type="entry name" value="Glyco_trans_20"/>
</dbReference>
<dbReference type="GO" id="GO:0004805">
    <property type="term" value="F:trehalose-phosphatase activity"/>
    <property type="evidence" value="ECO:0007669"/>
    <property type="project" value="TreeGrafter"/>
</dbReference>
<dbReference type="EMBL" id="MFSS01000111">
    <property type="protein sequence ID" value="OGI41894.1"/>
    <property type="molecule type" value="Genomic_DNA"/>
</dbReference>
<proteinExistence type="inferred from homology"/>
<name>A0A1F6T9V1_9PROT</name>
<comment type="similarity">
    <text evidence="1">Belongs to the glycosyltransferase 20 family.</text>
</comment>
<protein>
    <submittedName>
        <fullName evidence="2">Trehalose-6-phosphate synthase</fullName>
    </submittedName>
</protein>
<comment type="caution">
    <text evidence="2">The sequence shown here is derived from an EMBL/GenBank/DDBJ whole genome shotgun (WGS) entry which is preliminary data.</text>
</comment>
<dbReference type="Pfam" id="PF00982">
    <property type="entry name" value="Glyco_transf_20"/>
    <property type="match status" value="1"/>
</dbReference>
<dbReference type="Proteomes" id="UP000177925">
    <property type="component" value="Unassembled WGS sequence"/>
</dbReference>
<dbReference type="STRING" id="1817758.A2150_01750"/>
<dbReference type="SUPFAM" id="SSF53756">
    <property type="entry name" value="UDP-Glycosyltransferase/glycogen phosphorylase"/>
    <property type="match status" value="1"/>
</dbReference>
<dbReference type="AlphaFoldDB" id="A0A1F6T9V1"/>